<keyword evidence="2" id="KW-0830">Ubiquinone</keyword>
<dbReference type="GO" id="GO:0008757">
    <property type="term" value="F:S-adenosylmethionine-dependent methyltransferase activity"/>
    <property type="evidence" value="ECO:0007669"/>
    <property type="project" value="InterPro"/>
</dbReference>
<evidence type="ECO:0000259" key="1">
    <source>
        <dbReference type="Pfam" id="PF08241"/>
    </source>
</evidence>
<proteinExistence type="predicted"/>
<dbReference type="GO" id="GO:0032259">
    <property type="term" value="P:methylation"/>
    <property type="evidence" value="ECO:0007669"/>
    <property type="project" value="UniProtKB-KW"/>
</dbReference>
<dbReference type="STRING" id="1305731.GCA_000934705_00607"/>
<dbReference type="InterPro" id="IPR013216">
    <property type="entry name" value="Methyltransf_11"/>
</dbReference>
<sequence length="250" mass="27200">MKGVGYKEIFEVRGKSYNLASQLCPAARATERQILLDLLNPTPGEVIIDAPAGGGYLADVIFSAGAMPVCVEPSEQFASSLSSSYLVKISPMTAMPLADLYADKLGSLAGLHHFSRGERHLVFSEAYRVLKPGGVIAVADVMAGSRVADFLNGTVDRYTHTGHDGLFFSAGDFSRLLLGAGFEVTSENYYGFDWSFPDEETMVRYVKQIFGLDKASLRTVYDEVTKGLDVSIDERGVHVGWGLLYAHARK</sequence>
<dbReference type="EMBL" id="LJZQ01000008">
    <property type="protein sequence ID" value="KPQ29084.1"/>
    <property type="molecule type" value="Genomic_DNA"/>
</dbReference>
<feature type="domain" description="Methyltransferase type 11" evidence="1">
    <location>
        <begin position="51"/>
        <end position="137"/>
    </location>
</feature>
<dbReference type="Gene3D" id="3.40.50.150">
    <property type="entry name" value="Vaccinia Virus protein VP39"/>
    <property type="match status" value="1"/>
</dbReference>
<reference evidence="2 3" key="1">
    <citation type="submission" date="2015-09" db="EMBL/GenBank/DDBJ databases">
        <title>Identification and resolution of microdiversity through metagenomic sequencing of parallel consortia.</title>
        <authorList>
            <person name="Nelson W.C."/>
            <person name="Romine M.F."/>
            <person name="Lindemann S.R."/>
        </authorList>
    </citation>
    <scope>NUCLEOTIDE SEQUENCE [LARGE SCALE GENOMIC DNA]</scope>
    <source>
        <strain evidence="2">HL-55</strain>
    </source>
</reference>
<comment type="caution">
    <text evidence="2">The sequence shown here is derived from an EMBL/GenBank/DDBJ whole genome shotgun (WGS) entry which is preliminary data.</text>
</comment>
<keyword evidence="2" id="KW-0808">Transferase</keyword>
<evidence type="ECO:0000313" key="2">
    <source>
        <dbReference type="EMBL" id="KPQ29084.1"/>
    </source>
</evidence>
<dbReference type="Pfam" id="PF08241">
    <property type="entry name" value="Methyltransf_11"/>
    <property type="match status" value="1"/>
</dbReference>
<dbReference type="SUPFAM" id="SSF53335">
    <property type="entry name" value="S-adenosyl-L-methionine-dependent methyltransferases"/>
    <property type="match status" value="1"/>
</dbReference>
<accession>A0A0P8BL10</accession>
<gene>
    <name evidence="2" type="ORF">HLUCCX14_07360</name>
</gene>
<dbReference type="AlphaFoldDB" id="A0A0P8BL10"/>
<protein>
    <submittedName>
        <fullName evidence="2">Methylase involved in ubiquinone/menaquinone biosynthesis</fullName>
    </submittedName>
</protein>
<name>A0A0P8BL10_9GAMM</name>
<dbReference type="InterPro" id="IPR029063">
    <property type="entry name" value="SAM-dependent_MTases_sf"/>
</dbReference>
<dbReference type="PATRIC" id="fig|1305731.5.peg.287"/>
<organism evidence="2 3">
    <name type="scientific">Marinobacter excellens HL-55</name>
    <dbReference type="NCBI Taxonomy" id="1305731"/>
    <lineage>
        <taxon>Bacteria</taxon>
        <taxon>Pseudomonadati</taxon>
        <taxon>Pseudomonadota</taxon>
        <taxon>Gammaproteobacteria</taxon>
        <taxon>Pseudomonadales</taxon>
        <taxon>Marinobacteraceae</taxon>
        <taxon>Marinobacter</taxon>
    </lineage>
</organism>
<evidence type="ECO:0000313" key="3">
    <source>
        <dbReference type="Proteomes" id="UP000050416"/>
    </source>
</evidence>
<keyword evidence="2" id="KW-0489">Methyltransferase</keyword>
<dbReference type="Proteomes" id="UP000050416">
    <property type="component" value="Unassembled WGS sequence"/>
</dbReference>
<dbReference type="OrthoDB" id="9772751at2"/>